<accession>A0A3B1DM76</accession>
<evidence type="ECO:0000259" key="6">
    <source>
        <dbReference type="PROSITE" id="PS50110"/>
    </source>
</evidence>
<sequence length="488" mass="55161">MALLKLEELSKELVKSSLVEVNLLERSIDSLPLKSRDSASLLKVLGERQLLTSFQINRIQNSDFEMLVLGDYKLMYQNASGSFARVYRACSIHDGSMIGLKVLRQRWASEPAFVDEFHREAELLKMMRHPNIVPIYEVFVDGKFHFFTMEFIEGGNLREFIRIRKQLSPAEATRFVIDMAMGLEYAISQGITHRDLKMTNVLMSSSGVAKLVDFGLAGHDDIAGISGISGSGEGVQRALEYSALENGTGAPLNDPRSDLYFLGSIYYELLTGQPPYQRTRNRDERRDITRYKNIRPIRSLCPNIPFRVAEAVERLMTIQPNQRYQSASAVVKDLKQLVSQLDDSSETTKSFNTNNNAESDHLPVVMCVEKRVKQQDILREQLTKRGYRVLMMSEPSRAVNRVETNPPDAIILMGESIGDSVISFFEKLIVLGKPTSLVTIAVLVKQQEEMVNQLVTSQTARVLVQPVTLRELHTEIEQALKKRTTSKP</sequence>
<dbReference type="InterPro" id="IPR000719">
    <property type="entry name" value="Prot_kinase_dom"/>
</dbReference>
<feature type="domain" description="Response regulatory" evidence="6">
    <location>
        <begin position="364"/>
        <end position="480"/>
    </location>
</feature>
<dbReference type="CDD" id="cd14014">
    <property type="entry name" value="STKc_PknB_like"/>
    <property type="match status" value="1"/>
</dbReference>
<keyword evidence="4" id="KW-0067">ATP-binding</keyword>
<dbReference type="InterPro" id="IPR001789">
    <property type="entry name" value="Sig_transdc_resp-reg_receiver"/>
</dbReference>
<keyword evidence="7" id="KW-0723">Serine/threonine-protein kinase</keyword>
<dbReference type="SMART" id="SM00220">
    <property type="entry name" value="S_TKc"/>
    <property type="match status" value="1"/>
</dbReference>
<dbReference type="Gene3D" id="1.10.510.10">
    <property type="entry name" value="Transferase(Phosphotransferase) domain 1"/>
    <property type="match status" value="1"/>
</dbReference>
<dbReference type="Gene3D" id="3.40.50.2300">
    <property type="match status" value="1"/>
</dbReference>
<evidence type="ECO:0000256" key="3">
    <source>
        <dbReference type="ARBA" id="ARBA00022777"/>
    </source>
</evidence>
<dbReference type="PROSITE" id="PS00108">
    <property type="entry name" value="PROTEIN_KINASE_ST"/>
    <property type="match status" value="1"/>
</dbReference>
<name>A0A3B1DM76_9ZZZZ</name>
<dbReference type="PROSITE" id="PS50011">
    <property type="entry name" value="PROTEIN_KINASE_DOM"/>
    <property type="match status" value="1"/>
</dbReference>
<evidence type="ECO:0000256" key="4">
    <source>
        <dbReference type="ARBA" id="ARBA00022840"/>
    </source>
</evidence>
<dbReference type="GO" id="GO:0004674">
    <property type="term" value="F:protein serine/threonine kinase activity"/>
    <property type="evidence" value="ECO:0007669"/>
    <property type="project" value="UniProtKB-KW"/>
</dbReference>
<dbReference type="Gene3D" id="3.30.200.20">
    <property type="entry name" value="Phosphorylase Kinase, domain 1"/>
    <property type="match status" value="1"/>
</dbReference>
<dbReference type="InterPro" id="IPR011009">
    <property type="entry name" value="Kinase-like_dom_sf"/>
</dbReference>
<gene>
    <name evidence="7" type="ORF">MNBD_PLANCTO02-2447</name>
</gene>
<keyword evidence="1" id="KW-0808">Transferase</keyword>
<evidence type="ECO:0000313" key="7">
    <source>
        <dbReference type="EMBL" id="VAX40031.1"/>
    </source>
</evidence>
<keyword evidence="3 7" id="KW-0418">Kinase</keyword>
<keyword evidence="2" id="KW-0547">Nucleotide-binding</keyword>
<dbReference type="EMBL" id="UOGL01000394">
    <property type="protein sequence ID" value="VAX40031.1"/>
    <property type="molecule type" value="Genomic_DNA"/>
</dbReference>
<evidence type="ECO:0000256" key="1">
    <source>
        <dbReference type="ARBA" id="ARBA00022679"/>
    </source>
</evidence>
<proteinExistence type="predicted"/>
<feature type="domain" description="Protein kinase" evidence="5">
    <location>
        <begin position="72"/>
        <end position="338"/>
    </location>
</feature>
<dbReference type="PANTHER" id="PTHR43289:SF34">
    <property type="entry name" value="SERINE_THREONINE-PROTEIN KINASE YBDM-RELATED"/>
    <property type="match status" value="1"/>
</dbReference>
<organism evidence="7">
    <name type="scientific">hydrothermal vent metagenome</name>
    <dbReference type="NCBI Taxonomy" id="652676"/>
    <lineage>
        <taxon>unclassified sequences</taxon>
        <taxon>metagenomes</taxon>
        <taxon>ecological metagenomes</taxon>
    </lineage>
</organism>
<dbReference type="Pfam" id="PF00069">
    <property type="entry name" value="Pkinase"/>
    <property type="match status" value="1"/>
</dbReference>
<dbReference type="GO" id="GO:0000160">
    <property type="term" value="P:phosphorelay signal transduction system"/>
    <property type="evidence" value="ECO:0007669"/>
    <property type="project" value="InterPro"/>
</dbReference>
<evidence type="ECO:0000259" key="5">
    <source>
        <dbReference type="PROSITE" id="PS50011"/>
    </source>
</evidence>
<dbReference type="AlphaFoldDB" id="A0A3B1DM76"/>
<dbReference type="PROSITE" id="PS50110">
    <property type="entry name" value="RESPONSE_REGULATORY"/>
    <property type="match status" value="1"/>
</dbReference>
<dbReference type="SUPFAM" id="SSF52172">
    <property type="entry name" value="CheY-like"/>
    <property type="match status" value="1"/>
</dbReference>
<dbReference type="InterPro" id="IPR011006">
    <property type="entry name" value="CheY-like_superfamily"/>
</dbReference>
<evidence type="ECO:0000256" key="2">
    <source>
        <dbReference type="ARBA" id="ARBA00022741"/>
    </source>
</evidence>
<dbReference type="GO" id="GO:0005524">
    <property type="term" value="F:ATP binding"/>
    <property type="evidence" value="ECO:0007669"/>
    <property type="project" value="UniProtKB-KW"/>
</dbReference>
<dbReference type="SUPFAM" id="SSF56112">
    <property type="entry name" value="Protein kinase-like (PK-like)"/>
    <property type="match status" value="1"/>
</dbReference>
<dbReference type="PANTHER" id="PTHR43289">
    <property type="entry name" value="MITOGEN-ACTIVATED PROTEIN KINASE KINASE KINASE 20-RELATED"/>
    <property type="match status" value="1"/>
</dbReference>
<reference evidence="7" key="1">
    <citation type="submission" date="2018-06" db="EMBL/GenBank/DDBJ databases">
        <authorList>
            <person name="Zhirakovskaya E."/>
        </authorList>
    </citation>
    <scope>NUCLEOTIDE SEQUENCE</scope>
</reference>
<protein>
    <submittedName>
        <fullName evidence="7">Serine/threonine protein kinase</fullName>
    </submittedName>
</protein>
<dbReference type="InterPro" id="IPR008271">
    <property type="entry name" value="Ser/Thr_kinase_AS"/>
</dbReference>